<keyword evidence="13 15" id="KW-0534">Nitrate assimilation</keyword>
<comment type="cofactor">
    <cofactor evidence="14">
        <name>[2Fe-2S] cluster</name>
        <dbReference type="ChEBI" id="CHEBI:190135"/>
    </cofactor>
</comment>
<comment type="similarity">
    <text evidence="3">Belongs to the nitrite and sulfite reductase 4Fe-4S domain family.</text>
</comment>
<dbReference type="Proteomes" id="UP000244052">
    <property type="component" value="Unassembled WGS sequence"/>
</dbReference>
<dbReference type="Gene3D" id="3.30.390.30">
    <property type="match status" value="1"/>
</dbReference>
<keyword evidence="10" id="KW-0560">Oxidoreductase</keyword>
<dbReference type="Pfam" id="PF07992">
    <property type="entry name" value="Pyr_redox_2"/>
    <property type="match status" value="1"/>
</dbReference>
<accession>A0A2T5PR34</accession>
<evidence type="ECO:0000313" key="23">
    <source>
        <dbReference type="EMBL" id="PTU80192.1"/>
    </source>
</evidence>
<evidence type="ECO:0000256" key="4">
    <source>
        <dbReference type="ARBA" id="ARBA00022485"/>
    </source>
</evidence>
<comment type="cofactor">
    <cofactor evidence="16">
        <name>siroheme</name>
        <dbReference type="ChEBI" id="CHEBI:60052"/>
    </cofactor>
    <text evidence="16">Binds 1 siroheme per subunit.</text>
</comment>
<evidence type="ECO:0000256" key="5">
    <source>
        <dbReference type="ARBA" id="ARBA00022617"/>
    </source>
</evidence>
<dbReference type="FunFam" id="3.50.50.60:FF:000033">
    <property type="entry name" value="Nitrite reductase [NAD(P)H], large subunit"/>
    <property type="match status" value="1"/>
</dbReference>
<dbReference type="RefSeq" id="WP_003460075.1">
    <property type="nucleotide sequence ID" value="NZ_JANKBU010000018.1"/>
</dbReference>
<dbReference type="FunFam" id="1.10.10.1100:FF:000002">
    <property type="entry name" value="Nitrite reductase large subunit"/>
    <property type="match status" value="1"/>
</dbReference>
<keyword evidence="12 16" id="KW-0411">Iron-sulfur</keyword>
<dbReference type="Gene3D" id="3.30.413.10">
    <property type="entry name" value="Sulfite Reductase Hemoprotein, domain 1"/>
    <property type="match status" value="1"/>
</dbReference>
<dbReference type="InterPro" id="IPR036188">
    <property type="entry name" value="FAD/NAD-bd_sf"/>
</dbReference>
<evidence type="ECO:0000256" key="13">
    <source>
        <dbReference type="ARBA" id="ARBA00023063"/>
    </source>
</evidence>
<evidence type="ECO:0000256" key="16">
    <source>
        <dbReference type="PIRSR" id="PIRSR037149-1"/>
    </source>
</evidence>
<dbReference type="InterPro" id="IPR045854">
    <property type="entry name" value="NO2/SO3_Rdtase_4Fe4S_sf"/>
</dbReference>
<reference evidence="23 24" key="1">
    <citation type="submission" date="2018-04" db="EMBL/GenBank/DDBJ databases">
        <title>Pseudomonas sp. nov., isolated from mangrove soil.</title>
        <authorList>
            <person name="Chen C."/>
        </authorList>
    </citation>
    <scope>NUCLEOTIDE SEQUENCE [LARGE SCALE GENOMIC DNA]</scope>
    <source>
        <strain evidence="23 24">JCM 14246</strain>
    </source>
</reference>
<dbReference type="NCBIfam" id="TIGR02374">
    <property type="entry name" value="nitri_red_nirB"/>
    <property type="match status" value="1"/>
</dbReference>
<comment type="pathway">
    <text evidence="2">Nitrogen metabolism; nitrate reduction (assimilation).</text>
</comment>
<dbReference type="InterPro" id="IPR016156">
    <property type="entry name" value="FAD/NAD-linked_Rdtase_dimer_sf"/>
</dbReference>
<dbReference type="GO" id="GO:0051537">
    <property type="term" value="F:2 iron, 2 sulfur cluster binding"/>
    <property type="evidence" value="ECO:0007669"/>
    <property type="project" value="UniProtKB-KW"/>
</dbReference>
<dbReference type="Pfam" id="PF18267">
    <property type="entry name" value="Rubredoxin_C"/>
    <property type="match status" value="1"/>
</dbReference>
<evidence type="ECO:0000313" key="24">
    <source>
        <dbReference type="Proteomes" id="UP000244052"/>
    </source>
</evidence>
<evidence type="ECO:0000256" key="1">
    <source>
        <dbReference type="ARBA" id="ARBA00001974"/>
    </source>
</evidence>
<accession>A0AA42QCI8</accession>
<dbReference type="AlphaFoldDB" id="A0A2T5PR34"/>
<feature type="domain" description="NADH-rubredoxin oxidoreductase C-terminal" evidence="21">
    <location>
        <begin position="319"/>
        <end position="385"/>
    </location>
</feature>
<dbReference type="InterPro" id="IPR006066">
    <property type="entry name" value="NO2/SO3_Rdtase_FeS/sirohaem_BS"/>
</dbReference>
<dbReference type="Gene3D" id="3.90.480.10">
    <property type="entry name" value="Sulfite Reductase Hemoprotein,Domain 2"/>
    <property type="match status" value="1"/>
</dbReference>
<dbReference type="CDD" id="cd19944">
    <property type="entry name" value="NirB_Fer2_BFD-like_2"/>
    <property type="match status" value="1"/>
</dbReference>
<dbReference type="InterPro" id="IPR005117">
    <property type="entry name" value="NiRdtase/SiRdtase_haem-b_fer"/>
</dbReference>
<dbReference type="InterPro" id="IPR012744">
    <property type="entry name" value="Nitri_red_NirB"/>
</dbReference>
<feature type="domain" description="BFD-like [2Fe-2S]-binding" evidence="19">
    <location>
        <begin position="423"/>
        <end position="471"/>
    </location>
</feature>
<dbReference type="GO" id="GO:0020037">
    <property type="term" value="F:heme binding"/>
    <property type="evidence" value="ECO:0007669"/>
    <property type="project" value="InterPro"/>
</dbReference>
<gene>
    <name evidence="22" type="primary">nirB</name>
    <name evidence="23" type="ORF">DBO86_04710</name>
    <name evidence="22" type="ORF">N5J11_19410</name>
</gene>
<name>A0A2T5PR34_ECTOL</name>
<dbReference type="InterPro" id="IPR041854">
    <property type="entry name" value="BFD-like_2Fe2S-bd_dom_sf"/>
</dbReference>
<evidence type="ECO:0000256" key="8">
    <source>
        <dbReference type="ARBA" id="ARBA00022723"/>
    </source>
</evidence>
<evidence type="ECO:0000256" key="11">
    <source>
        <dbReference type="ARBA" id="ARBA00023004"/>
    </source>
</evidence>
<keyword evidence="8 16" id="KW-0479">Metal-binding</keyword>
<evidence type="ECO:0000313" key="22">
    <source>
        <dbReference type="EMBL" id="MDH1341322.1"/>
    </source>
</evidence>
<keyword evidence="4 16" id="KW-0004">4Fe-4S</keyword>
<dbReference type="Pfam" id="PF03460">
    <property type="entry name" value="NIR_SIR_ferr"/>
    <property type="match status" value="1"/>
</dbReference>
<dbReference type="PANTHER" id="PTHR43809">
    <property type="entry name" value="NITRITE REDUCTASE (NADH) LARGE SUBUNIT"/>
    <property type="match status" value="1"/>
</dbReference>
<feature type="binding site" evidence="16">
    <location>
        <position position="648"/>
    </location>
    <ligand>
        <name>[4Fe-4S] cluster</name>
        <dbReference type="ChEBI" id="CHEBI:49883"/>
    </ligand>
</feature>
<evidence type="ECO:0000256" key="14">
    <source>
        <dbReference type="ARBA" id="ARBA00034078"/>
    </source>
</evidence>
<dbReference type="Pfam" id="PF04324">
    <property type="entry name" value="Fer2_BFD"/>
    <property type="match status" value="2"/>
</dbReference>
<keyword evidence="6 15" id="KW-0285">Flavoprotein</keyword>
<dbReference type="GeneID" id="83641892"/>
<evidence type="ECO:0000256" key="10">
    <source>
        <dbReference type="ARBA" id="ARBA00023002"/>
    </source>
</evidence>
<evidence type="ECO:0000256" key="2">
    <source>
        <dbReference type="ARBA" id="ARBA00005096"/>
    </source>
</evidence>
<dbReference type="InterPro" id="IPR023753">
    <property type="entry name" value="FAD/NAD-binding_dom"/>
</dbReference>
<organism evidence="23 24">
    <name type="scientific">Ectopseudomonas oleovorans</name>
    <name type="common">Pseudomonas oleovorans</name>
    <dbReference type="NCBI Taxonomy" id="301"/>
    <lineage>
        <taxon>Bacteria</taxon>
        <taxon>Pseudomonadati</taxon>
        <taxon>Pseudomonadota</taxon>
        <taxon>Gammaproteobacteria</taxon>
        <taxon>Pseudomonadales</taxon>
        <taxon>Pseudomonadaceae</taxon>
        <taxon>Ectopseudomonas</taxon>
    </lineage>
</organism>
<dbReference type="PANTHER" id="PTHR43809:SF1">
    <property type="entry name" value="NITRITE REDUCTASE (NADH) LARGE SUBUNIT"/>
    <property type="match status" value="1"/>
</dbReference>
<keyword evidence="24" id="KW-1185">Reference proteome</keyword>
<feature type="domain" description="Nitrite/sulphite reductase 4Fe-4S" evidence="17">
    <location>
        <begin position="633"/>
        <end position="773"/>
    </location>
</feature>
<comment type="cofactor">
    <cofactor evidence="16">
        <name>[4Fe-4S] cluster</name>
        <dbReference type="ChEBI" id="CHEBI:49883"/>
    </cofactor>
    <text evidence="16">Binds 1 [4Fe-4S] cluster per subunit.</text>
</comment>
<sequence length="818" mass="89651">MQKLKLVMIGNGMAGVRTLEELLKLAPDLYDITVFGAEPHPNYNRILLSPVLAGEQTFEEIVLNDLNWYAENDIKLLLGRKVVKIDRKKRLVIADDGSEAEYDRLLIATGSNPFILPIPGKDLQGVIGYRDIADTQMMMDTAKTHKHAVVIGGGLLGLEAANGLKLRGMDVTVVHIGDWLLERQLDSTAGRLLQKSLEDRGLKFLLPKHTAELLDNGEGRVCAVKFKDGEVIPADLVVMAAGIRPNSELAESAGIACNRGILVNDTMQTYDPRIYAIGECASHRGIAYGLVAPLFEQAKVCANHLAQLGFSRYQGSVTSTKLKVTGIDLFSAGEFMGGEGTETITLSDPIGGVYKKLVIKDDVLVGACLYGDTADGGWYFRQIRENHNVSEIRDHLMFGEGAIGDVGHQGADKTANMPDSMEICGCNGVCKGTIVKAIQENGLFSVDEVKKHTKAASSCGSCAGLVEQILISTVGGAADVKPKSEKAICGCSDLNHGQIRKAIREQHLTSMAQTMAFLNWSTPNGCATCRPALNYYLISTWPGEAKDDPQSRLINERAHANIQKDGTYSVVPRMWGGVTNPSELRRIADVADKYNVPMVKVTGGQRIDLLGIKKDDLPAVWKDLDMPSGHAYGKSIRTVKTCVGSEFCRFGTQNSTQLGIDLEHDLFNMWSPHKVKLAVSGCPRNCSEAGIKDVGIIGVDSGFEMYIGGNGGIKTEVAEFFVKVKTAEEVREYNAAFLQLYREEAFYLERTVHYLQRVGMEHIKKAVLEDEANRKALAARLHYALSFEQDPWKERIETPQLKKEFDTIKVVQIEEATV</sequence>
<dbReference type="PROSITE" id="PS00365">
    <property type="entry name" value="NIR_SIR"/>
    <property type="match status" value="1"/>
</dbReference>
<evidence type="ECO:0000256" key="15">
    <source>
        <dbReference type="PIRNR" id="PIRNR037149"/>
    </source>
</evidence>
<evidence type="ECO:0000259" key="18">
    <source>
        <dbReference type="Pfam" id="PF03460"/>
    </source>
</evidence>
<keyword evidence="5 16" id="KW-0349">Heme</keyword>
<dbReference type="SUPFAM" id="SSF51905">
    <property type="entry name" value="FAD/NAD(P)-binding domain"/>
    <property type="match status" value="1"/>
</dbReference>
<evidence type="ECO:0000256" key="9">
    <source>
        <dbReference type="ARBA" id="ARBA00022827"/>
    </source>
</evidence>
<evidence type="ECO:0000259" key="17">
    <source>
        <dbReference type="Pfam" id="PF01077"/>
    </source>
</evidence>
<evidence type="ECO:0000256" key="7">
    <source>
        <dbReference type="ARBA" id="ARBA00022714"/>
    </source>
</evidence>
<proteinExistence type="inferred from homology"/>
<dbReference type="GO" id="GO:0042128">
    <property type="term" value="P:nitrate assimilation"/>
    <property type="evidence" value="ECO:0007669"/>
    <property type="project" value="UniProtKB-UniRule"/>
</dbReference>
<comment type="cofactor">
    <cofactor evidence="1 15">
        <name>FAD</name>
        <dbReference type="ChEBI" id="CHEBI:57692"/>
    </cofactor>
</comment>
<keyword evidence="11 16" id="KW-0408">Iron</keyword>
<keyword evidence="9 15" id="KW-0274">FAD</keyword>
<dbReference type="PIRSF" id="PIRSF037149">
    <property type="entry name" value="NirB"/>
    <property type="match status" value="1"/>
</dbReference>
<feature type="binding site" evidence="16">
    <location>
        <position position="642"/>
    </location>
    <ligand>
        <name>[4Fe-4S] cluster</name>
        <dbReference type="ChEBI" id="CHEBI:49883"/>
    </ligand>
</feature>
<dbReference type="PRINTS" id="PR00397">
    <property type="entry name" value="SIROHAEM"/>
</dbReference>
<dbReference type="GO" id="GO:0046872">
    <property type="term" value="F:metal ion binding"/>
    <property type="evidence" value="ECO:0007669"/>
    <property type="project" value="UniProtKB-KW"/>
</dbReference>
<dbReference type="InterPro" id="IPR041575">
    <property type="entry name" value="Rubredoxin_C"/>
</dbReference>
<evidence type="ECO:0000259" key="20">
    <source>
        <dbReference type="Pfam" id="PF07992"/>
    </source>
</evidence>
<dbReference type="CDD" id="cd19943">
    <property type="entry name" value="NirB_Fer2_BFD-like_1"/>
    <property type="match status" value="1"/>
</dbReference>
<evidence type="ECO:0000259" key="21">
    <source>
        <dbReference type="Pfam" id="PF18267"/>
    </source>
</evidence>
<dbReference type="InterPro" id="IPR006067">
    <property type="entry name" value="NO2/SO3_Rdtase_4Fe4S_dom"/>
</dbReference>
<feature type="domain" description="Nitrite/Sulfite reductase ferredoxin-like" evidence="18">
    <location>
        <begin position="563"/>
        <end position="625"/>
    </location>
</feature>
<dbReference type="PRINTS" id="PR00368">
    <property type="entry name" value="FADPNR"/>
</dbReference>
<dbReference type="GO" id="GO:0050660">
    <property type="term" value="F:flavin adenine dinucleotide binding"/>
    <property type="evidence" value="ECO:0007669"/>
    <property type="project" value="UniProtKB-UniRule"/>
</dbReference>
<dbReference type="GO" id="GO:0051539">
    <property type="term" value="F:4 iron, 4 sulfur cluster binding"/>
    <property type="evidence" value="ECO:0007669"/>
    <property type="project" value="UniProtKB-KW"/>
</dbReference>
<evidence type="ECO:0000256" key="3">
    <source>
        <dbReference type="ARBA" id="ARBA00010429"/>
    </source>
</evidence>
<dbReference type="SUPFAM" id="SSF56014">
    <property type="entry name" value="Nitrite and sulphite reductase 4Fe-4S domain-like"/>
    <property type="match status" value="1"/>
</dbReference>
<feature type="domain" description="FAD/NAD(P)-binding" evidence="20">
    <location>
        <begin position="5"/>
        <end position="283"/>
    </location>
</feature>
<dbReference type="Gene3D" id="3.50.50.60">
    <property type="entry name" value="FAD/NAD(P)-binding domain"/>
    <property type="match status" value="2"/>
</dbReference>
<dbReference type="EMBL" id="QASO01000030">
    <property type="protein sequence ID" value="PTU80192.1"/>
    <property type="molecule type" value="Genomic_DNA"/>
</dbReference>
<dbReference type="GO" id="GO:0098809">
    <property type="term" value="F:nitrite reductase activity"/>
    <property type="evidence" value="ECO:0007669"/>
    <property type="project" value="InterPro"/>
</dbReference>
<evidence type="ECO:0000259" key="19">
    <source>
        <dbReference type="Pfam" id="PF04324"/>
    </source>
</evidence>
<dbReference type="SUPFAM" id="SSF55124">
    <property type="entry name" value="Nitrite/Sulfite reductase N-terminal domain-like"/>
    <property type="match status" value="1"/>
</dbReference>
<feature type="domain" description="BFD-like [2Fe-2S]-binding" evidence="19">
    <location>
        <begin position="488"/>
        <end position="538"/>
    </location>
</feature>
<dbReference type="EMBL" id="JAOCJE010000001">
    <property type="protein sequence ID" value="MDH1341322.1"/>
    <property type="molecule type" value="Genomic_DNA"/>
</dbReference>
<keyword evidence="7" id="KW-0001">2Fe-2S</keyword>
<reference evidence="22" key="2">
    <citation type="submission" date="2022-09" db="EMBL/GenBank/DDBJ databases">
        <title>Intensive care unit water sources are persistently colonized with multi-drug resistant bacteria and are the site of extensive horizontal gene transfer of antibiotic resistance genes.</title>
        <authorList>
            <person name="Diorio-Toth L."/>
        </authorList>
    </citation>
    <scope>NUCLEOTIDE SEQUENCE</scope>
    <source>
        <strain evidence="22">GD03704</strain>
    </source>
</reference>
<comment type="caution">
    <text evidence="23">The sequence shown here is derived from an EMBL/GenBank/DDBJ whole genome shotgun (WGS) entry which is preliminary data.</text>
</comment>
<evidence type="ECO:0000256" key="6">
    <source>
        <dbReference type="ARBA" id="ARBA00022630"/>
    </source>
</evidence>
<dbReference type="InterPro" id="IPR036136">
    <property type="entry name" value="Nit/Sulf_reduc_fer-like_dom_sf"/>
</dbReference>
<dbReference type="Proteomes" id="UP001161697">
    <property type="component" value="Unassembled WGS sequence"/>
</dbReference>
<dbReference type="PRINTS" id="PR00411">
    <property type="entry name" value="PNDRDTASEI"/>
</dbReference>
<feature type="binding site" evidence="16">
    <location>
        <position position="682"/>
    </location>
    <ligand>
        <name>[4Fe-4S] cluster</name>
        <dbReference type="ChEBI" id="CHEBI:49883"/>
    </ligand>
</feature>
<dbReference type="InterPro" id="IPR007419">
    <property type="entry name" value="BFD-like_2Fe2S-bd_dom"/>
</dbReference>
<dbReference type="Gene3D" id="1.10.10.1100">
    <property type="entry name" value="BFD-like [2Fe-2S]-binding domain"/>
    <property type="match status" value="2"/>
</dbReference>
<evidence type="ECO:0000256" key="12">
    <source>
        <dbReference type="ARBA" id="ARBA00023014"/>
    </source>
</evidence>
<dbReference type="GO" id="GO:0050661">
    <property type="term" value="F:NADP binding"/>
    <property type="evidence" value="ECO:0007669"/>
    <property type="project" value="UniProtKB-UniRule"/>
</dbReference>
<protein>
    <submittedName>
        <fullName evidence="22 23">Nitrite reductase large subunit</fullName>
    </submittedName>
</protein>
<dbReference type="UniPathway" id="UPA00653"/>
<dbReference type="InterPro" id="IPR017121">
    <property type="entry name" value="Nitrite_Rdtase_lsu"/>
</dbReference>
<feature type="binding site" evidence="16">
    <location>
        <position position="686"/>
    </location>
    <ligand>
        <name>[4Fe-4S] cluster</name>
        <dbReference type="ChEBI" id="CHEBI:49883"/>
    </ligand>
</feature>
<dbReference type="Pfam" id="PF01077">
    <property type="entry name" value="NIR_SIR"/>
    <property type="match status" value="1"/>
</dbReference>
<feature type="binding site" description="axial binding residue" evidence="16">
    <location>
        <position position="686"/>
    </location>
    <ligand>
        <name>siroheme</name>
        <dbReference type="ChEBI" id="CHEBI:60052"/>
    </ligand>
    <ligandPart>
        <name>Fe</name>
        <dbReference type="ChEBI" id="CHEBI:18248"/>
    </ligandPart>
</feature>
<dbReference type="InterPro" id="IPR052034">
    <property type="entry name" value="NasD-like"/>
</dbReference>